<feature type="domain" description="LysM" evidence="2">
    <location>
        <begin position="27"/>
        <end position="77"/>
    </location>
</feature>
<name>A0A367KY97_RHIST</name>
<evidence type="ECO:0000313" key="4">
    <source>
        <dbReference type="Proteomes" id="UP000253551"/>
    </source>
</evidence>
<sequence>MKFTAVASIALLSLNQVLAKPAEGCLQNYTITATDSCVSVAAAFELTEAEFYAMNPGLHHSIQHDCDNLDTGKPFCVCMQEPCVPLPNNASSTIPVSASDVLSSSSAIASSSDMLSSFSAVVASSSTSSVVAISTTSTSSSSSAATPAASGSSATPIASQSTQTTSAANLNMALGTLTLGLIMAACSIVL</sequence>
<keyword evidence="1" id="KW-0732">Signal</keyword>
<keyword evidence="4" id="KW-1185">Reference proteome</keyword>
<feature type="signal peptide" evidence="1">
    <location>
        <begin position="1"/>
        <end position="19"/>
    </location>
</feature>
<reference evidence="3 4" key="1">
    <citation type="journal article" date="2018" name="G3 (Bethesda)">
        <title>Phylogenetic and Phylogenomic Definition of Rhizopus Species.</title>
        <authorList>
            <person name="Gryganskyi A.P."/>
            <person name="Golan J."/>
            <person name="Dolatabadi S."/>
            <person name="Mondo S."/>
            <person name="Robb S."/>
            <person name="Idnurm A."/>
            <person name="Muszewska A."/>
            <person name="Steczkiewicz K."/>
            <person name="Masonjones S."/>
            <person name="Liao H.L."/>
            <person name="Gajdeczka M.T."/>
            <person name="Anike F."/>
            <person name="Vuek A."/>
            <person name="Anishchenko I.M."/>
            <person name="Voigt K."/>
            <person name="de Hoog G.S."/>
            <person name="Smith M.E."/>
            <person name="Heitman J."/>
            <person name="Vilgalys R."/>
            <person name="Stajich J.E."/>
        </authorList>
    </citation>
    <scope>NUCLEOTIDE SEQUENCE [LARGE SCALE GENOMIC DNA]</scope>
    <source>
        <strain evidence="3 4">LSU 92-RS-03</strain>
    </source>
</reference>
<evidence type="ECO:0000313" key="3">
    <source>
        <dbReference type="EMBL" id="RCI07156.1"/>
    </source>
</evidence>
<accession>A0A367KY97</accession>
<feature type="chain" id="PRO_5016966971" description="LysM domain-containing protein" evidence="1">
    <location>
        <begin position="20"/>
        <end position="190"/>
    </location>
</feature>
<dbReference type="Proteomes" id="UP000253551">
    <property type="component" value="Unassembled WGS sequence"/>
</dbReference>
<dbReference type="InterPro" id="IPR018392">
    <property type="entry name" value="LysM"/>
</dbReference>
<dbReference type="InterPro" id="IPR036779">
    <property type="entry name" value="LysM_dom_sf"/>
</dbReference>
<dbReference type="PROSITE" id="PS51782">
    <property type="entry name" value="LYSM"/>
    <property type="match status" value="1"/>
</dbReference>
<dbReference type="AlphaFoldDB" id="A0A367KY97"/>
<organism evidence="3 4">
    <name type="scientific">Rhizopus stolonifer</name>
    <name type="common">Rhizopus nigricans</name>
    <dbReference type="NCBI Taxonomy" id="4846"/>
    <lineage>
        <taxon>Eukaryota</taxon>
        <taxon>Fungi</taxon>
        <taxon>Fungi incertae sedis</taxon>
        <taxon>Mucoromycota</taxon>
        <taxon>Mucoromycotina</taxon>
        <taxon>Mucoromycetes</taxon>
        <taxon>Mucorales</taxon>
        <taxon>Mucorineae</taxon>
        <taxon>Rhizopodaceae</taxon>
        <taxon>Rhizopus</taxon>
    </lineage>
</organism>
<dbReference type="STRING" id="4846.A0A367KY97"/>
<dbReference type="OrthoDB" id="2281372at2759"/>
<proteinExistence type="predicted"/>
<gene>
    <name evidence="3" type="ORF">CU098_013577</name>
</gene>
<comment type="caution">
    <text evidence="3">The sequence shown here is derived from an EMBL/GenBank/DDBJ whole genome shotgun (WGS) entry which is preliminary data.</text>
</comment>
<evidence type="ECO:0000256" key="1">
    <source>
        <dbReference type="SAM" id="SignalP"/>
    </source>
</evidence>
<dbReference type="Gene3D" id="3.10.350.10">
    <property type="entry name" value="LysM domain"/>
    <property type="match status" value="1"/>
</dbReference>
<protein>
    <recommendedName>
        <fullName evidence="2">LysM domain-containing protein</fullName>
    </recommendedName>
</protein>
<dbReference type="CDD" id="cd00118">
    <property type="entry name" value="LysM"/>
    <property type="match status" value="1"/>
</dbReference>
<dbReference type="EMBL" id="PJQM01000024">
    <property type="protein sequence ID" value="RCI07156.1"/>
    <property type="molecule type" value="Genomic_DNA"/>
</dbReference>
<evidence type="ECO:0000259" key="2">
    <source>
        <dbReference type="PROSITE" id="PS51782"/>
    </source>
</evidence>